<evidence type="ECO:0000313" key="2">
    <source>
        <dbReference type="EMBL" id="SKB81359.1"/>
    </source>
</evidence>
<protein>
    <recommendedName>
        <fullName evidence="4">DUF2059 domain-containing protein</fullName>
    </recommendedName>
</protein>
<dbReference type="RefSeq" id="WP_079666531.1">
    <property type="nucleotide sequence ID" value="NZ_FUYZ01000003.1"/>
</dbReference>
<dbReference type="STRING" id="619805.SAMN05660477_01267"/>
<gene>
    <name evidence="2" type="ORF">SAMN05660477_01267</name>
</gene>
<evidence type="ECO:0000256" key="1">
    <source>
        <dbReference type="SAM" id="SignalP"/>
    </source>
</evidence>
<feature type="signal peptide" evidence="1">
    <location>
        <begin position="1"/>
        <end position="20"/>
    </location>
</feature>
<organism evidence="2 3">
    <name type="scientific">Soonwooa buanensis</name>
    <dbReference type="NCBI Taxonomy" id="619805"/>
    <lineage>
        <taxon>Bacteria</taxon>
        <taxon>Pseudomonadati</taxon>
        <taxon>Bacteroidota</taxon>
        <taxon>Flavobacteriia</taxon>
        <taxon>Flavobacteriales</taxon>
        <taxon>Weeksellaceae</taxon>
        <taxon>Chryseobacterium group</taxon>
        <taxon>Soonwooa</taxon>
    </lineage>
</organism>
<evidence type="ECO:0008006" key="4">
    <source>
        <dbReference type="Google" id="ProtNLM"/>
    </source>
</evidence>
<sequence length="149" mass="17348">MKKSALFCCFIVSAFCFSQATPKTLANTTKKKIIDEYIVVSNYENALKLYIANYLESIRTDYNVTPPKEILSQTQVDKIIKEFDFNNYKFSIYNSFSFISEENLKKLVTFYKSLNGDLAQHNTMFLIDSLIDLNLKNKINYEIETLKTK</sequence>
<dbReference type="AlphaFoldDB" id="A0A1T5EC37"/>
<accession>A0A1T5EC37</accession>
<dbReference type="EMBL" id="FUYZ01000003">
    <property type="protein sequence ID" value="SKB81359.1"/>
    <property type="molecule type" value="Genomic_DNA"/>
</dbReference>
<keyword evidence="3" id="KW-1185">Reference proteome</keyword>
<dbReference type="Proteomes" id="UP000191112">
    <property type="component" value="Unassembled WGS sequence"/>
</dbReference>
<proteinExistence type="predicted"/>
<feature type="chain" id="PRO_5013295745" description="DUF2059 domain-containing protein" evidence="1">
    <location>
        <begin position="21"/>
        <end position="149"/>
    </location>
</feature>
<dbReference type="OrthoDB" id="1274104at2"/>
<name>A0A1T5EC37_9FLAO</name>
<evidence type="ECO:0000313" key="3">
    <source>
        <dbReference type="Proteomes" id="UP000191112"/>
    </source>
</evidence>
<keyword evidence="1" id="KW-0732">Signal</keyword>
<reference evidence="2 3" key="1">
    <citation type="submission" date="2017-02" db="EMBL/GenBank/DDBJ databases">
        <authorList>
            <person name="Peterson S.W."/>
        </authorList>
    </citation>
    <scope>NUCLEOTIDE SEQUENCE [LARGE SCALE GENOMIC DNA]</scope>
    <source>
        <strain evidence="2 3">DSM 22323</strain>
    </source>
</reference>